<dbReference type="InterPro" id="IPR008271">
    <property type="entry name" value="Ser/Thr_kinase_AS"/>
</dbReference>
<dbReference type="EMBL" id="JBDJPC010000002">
    <property type="protein sequence ID" value="KAL1513131.1"/>
    <property type="molecule type" value="Genomic_DNA"/>
</dbReference>
<dbReference type="GO" id="GO:0005524">
    <property type="term" value="F:ATP binding"/>
    <property type="evidence" value="ECO:0007669"/>
    <property type="project" value="UniProtKB-UniRule"/>
</dbReference>
<gene>
    <name evidence="17" type="ORF">ABEB36_002591</name>
</gene>
<keyword evidence="10 14" id="KW-0067">ATP-binding</keyword>
<dbReference type="InterPro" id="IPR011009">
    <property type="entry name" value="Kinase-like_dom_sf"/>
</dbReference>
<dbReference type="PANTHER" id="PTHR24346">
    <property type="entry name" value="MAP/MICROTUBULE AFFINITY-REGULATING KINASE"/>
    <property type="match status" value="1"/>
</dbReference>
<keyword evidence="7 14" id="KW-0547">Nucleotide-binding</keyword>
<dbReference type="GO" id="GO:0004674">
    <property type="term" value="F:protein serine/threonine kinase activity"/>
    <property type="evidence" value="ECO:0007669"/>
    <property type="project" value="UniProtKB-KW"/>
</dbReference>
<dbReference type="Proteomes" id="UP001566132">
    <property type="component" value="Unassembled WGS sequence"/>
</dbReference>
<keyword evidence="9" id="KW-0221">Differentiation</keyword>
<dbReference type="GO" id="GO:0000287">
    <property type="term" value="F:magnesium ion binding"/>
    <property type="evidence" value="ECO:0007669"/>
    <property type="project" value="UniProtKB-ARBA"/>
</dbReference>
<dbReference type="GO" id="GO:0030154">
    <property type="term" value="P:cell differentiation"/>
    <property type="evidence" value="ECO:0007669"/>
    <property type="project" value="UniProtKB-KW"/>
</dbReference>
<name>A0ABD1F699_HYPHA</name>
<feature type="binding site" evidence="14">
    <location>
        <position position="53"/>
    </location>
    <ligand>
        <name>ATP</name>
        <dbReference type="ChEBI" id="CHEBI:30616"/>
    </ligand>
</feature>
<dbReference type="Gene3D" id="1.10.510.10">
    <property type="entry name" value="Transferase(Phosphotransferase) domain 1"/>
    <property type="match status" value="1"/>
</dbReference>
<dbReference type="GO" id="GO:0007283">
    <property type="term" value="P:spermatogenesis"/>
    <property type="evidence" value="ECO:0007669"/>
    <property type="project" value="UniProtKB-KW"/>
</dbReference>
<keyword evidence="2" id="KW-0217">Developmental protein</keyword>
<evidence type="ECO:0000256" key="5">
    <source>
        <dbReference type="ARBA" id="ARBA00022679"/>
    </source>
</evidence>
<evidence type="ECO:0000259" key="16">
    <source>
        <dbReference type="PROSITE" id="PS50011"/>
    </source>
</evidence>
<keyword evidence="11" id="KW-0460">Magnesium</keyword>
<keyword evidence="4" id="KW-0597">Phosphoprotein</keyword>
<dbReference type="PANTHER" id="PTHR24346:SF102">
    <property type="entry name" value="TESTIS-SPECIFIC SERINE_THREONINE-PROTEIN KINASE 1"/>
    <property type="match status" value="1"/>
</dbReference>
<evidence type="ECO:0000256" key="6">
    <source>
        <dbReference type="ARBA" id="ARBA00022723"/>
    </source>
</evidence>
<keyword evidence="18" id="KW-1185">Reference proteome</keyword>
<evidence type="ECO:0000256" key="1">
    <source>
        <dbReference type="ARBA" id="ARBA00001946"/>
    </source>
</evidence>
<reference evidence="17 18" key="1">
    <citation type="submission" date="2024-05" db="EMBL/GenBank/DDBJ databases">
        <title>Genetic variation in Jamaican populations of the coffee berry borer (Hypothenemus hampei).</title>
        <authorList>
            <person name="Errbii M."/>
            <person name="Myrie A."/>
        </authorList>
    </citation>
    <scope>NUCLEOTIDE SEQUENCE [LARGE SCALE GENOMIC DNA]</scope>
    <source>
        <strain evidence="17">JA-Hopewell-2020-01-JO</strain>
        <tissue evidence="17">Whole body</tissue>
    </source>
</reference>
<evidence type="ECO:0000256" key="8">
    <source>
        <dbReference type="ARBA" id="ARBA00022777"/>
    </source>
</evidence>
<proteinExistence type="inferred from homology"/>
<accession>A0ABD1F699</accession>
<evidence type="ECO:0000256" key="11">
    <source>
        <dbReference type="ARBA" id="ARBA00022842"/>
    </source>
</evidence>
<dbReference type="CDD" id="cd14080">
    <property type="entry name" value="STKc_TSSK-like"/>
    <property type="match status" value="1"/>
</dbReference>
<keyword evidence="8" id="KW-0418">Kinase</keyword>
<dbReference type="FunFam" id="3.30.200.20:FF:000042">
    <property type="entry name" value="Aurora kinase A"/>
    <property type="match status" value="1"/>
</dbReference>
<dbReference type="PROSITE" id="PS00107">
    <property type="entry name" value="PROTEIN_KINASE_ATP"/>
    <property type="match status" value="1"/>
</dbReference>
<feature type="domain" description="Protein kinase" evidence="16">
    <location>
        <begin position="21"/>
        <end position="280"/>
    </location>
</feature>
<evidence type="ECO:0000313" key="18">
    <source>
        <dbReference type="Proteomes" id="UP001566132"/>
    </source>
</evidence>
<evidence type="ECO:0000256" key="13">
    <source>
        <dbReference type="ARBA" id="ARBA00022871"/>
    </source>
</evidence>
<dbReference type="InterPro" id="IPR017441">
    <property type="entry name" value="Protein_kinase_ATP_BS"/>
</dbReference>
<keyword evidence="3 15" id="KW-0723">Serine/threonine-protein kinase</keyword>
<dbReference type="PROSITE" id="PS50011">
    <property type="entry name" value="PROTEIN_KINASE_DOM"/>
    <property type="match status" value="1"/>
</dbReference>
<evidence type="ECO:0000256" key="4">
    <source>
        <dbReference type="ARBA" id="ARBA00022553"/>
    </source>
</evidence>
<evidence type="ECO:0000256" key="7">
    <source>
        <dbReference type="ARBA" id="ARBA00022741"/>
    </source>
</evidence>
<evidence type="ECO:0000256" key="3">
    <source>
        <dbReference type="ARBA" id="ARBA00022527"/>
    </source>
</evidence>
<dbReference type="InterPro" id="IPR000719">
    <property type="entry name" value="Prot_kinase_dom"/>
</dbReference>
<evidence type="ECO:0000313" key="17">
    <source>
        <dbReference type="EMBL" id="KAL1513131.1"/>
    </source>
</evidence>
<evidence type="ECO:0000256" key="9">
    <source>
        <dbReference type="ARBA" id="ARBA00022782"/>
    </source>
</evidence>
<comment type="caution">
    <text evidence="17">The sequence shown here is derived from an EMBL/GenBank/DDBJ whole genome shotgun (WGS) entry which is preliminary data.</text>
</comment>
<evidence type="ECO:0000256" key="14">
    <source>
        <dbReference type="PROSITE-ProRule" id="PRU10141"/>
    </source>
</evidence>
<dbReference type="AlphaFoldDB" id="A0ABD1F699"/>
<protein>
    <recommendedName>
        <fullName evidence="16">Protein kinase domain-containing protein</fullName>
    </recommendedName>
</protein>
<keyword evidence="12" id="KW-0832">Ubl conjugation</keyword>
<sequence>MSTPKHVFWESSQKTLEKTGYRIIQKLGTGNYSKVYLIKKSNDTEFACKIIKKKFAGTDFIEKFLPREINIIAIINHPNIVRVYKILESEDTIYMIMDYCRNGDLLEYIKDQGCITEEKAKYHFKQIVDAVSYLHELDIAHRDLKCENIFLMCNNQIKLGDFGFARFCTDSFGRKVLSETFCGSAAYAAPEILKGIAYNPKMYDIWALGCILYIMITATMPFNDTNLKSMVQAQLNRSIFTVTLLWPEHSLQLKNLLISLLEPDLDQRLTIKEVKQHRWLEKENSILK</sequence>
<dbReference type="SMART" id="SM00220">
    <property type="entry name" value="S_TKc"/>
    <property type="match status" value="1"/>
</dbReference>
<dbReference type="FunFam" id="1.10.510.10:FF:000658">
    <property type="entry name" value="Protein CBG12184"/>
    <property type="match status" value="1"/>
</dbReference>
<keyword evidence="5" id="KW-0808">Transferase</keyword>
<comment type="similarity">
    <text evidence="15">Belongs to the protein kinase superfamily.</text>
</comment>
<evidence type="ECO:0000256" key="12">
    <source>
        <dbReference type="ARBA" id="ARBA00022843"/>
    </source>
</evidence>
<keyword evidence="6" id="KW-0479">Metal-binding</keyword>
<organism evidence="17 18">
    <name type="scientific">Hypothenemus hampei</name>
    <name type="common">Coffee berry borer</name>
    <dbReference type="NCBI Taxonomy" id="57062"/>
    <lineage>
        <taxon>Eukaryota</taxon>
        <taxon>Metazoa</taxon>
        <taxon>Ecdysozoa</taxon>
        <taxon>Arthropoda</taxon>
        <taxon>Hexapoda</taxon>
        <taxon>Insecta</taxon>
        <taxon>Pterygota</taxon>
        <taxon>Neoptera</taxon>
        <taxon>Endopterygota</taxon>
        <taxon>Coleoptera</taxon>
        <taxon>Polyphaga</taxon>
        <taxon>Cucujiformia</taxon>
        <taxon>Curculionidae</taxon>
        <taxon>Scolytinae</taxon>
        <taxon>Hypothenemus</taxon>
    </lineage>
</organism>
<comment type="cofactor">
    <cofactor evidence="1">
        <name>Mg(2+)</name>
        <dbReference type="ChEBI" id="CHEBI:18420"/>
    </cofactor>
</comment>
<dbReference type="SUPFAM" id="SSF56112">
    <property type="entry name" value="Protein kinase-like (PK-like)"/>
    <property type="match status" value="1"/>
</dbReference>
<dbReference type="Pfam" id="PF00069">
    <property type="entry name" value="Pkinase"/>
    <property type="match status" value="1"/>
</dbReference>
<evidence type="ECO:0000256" key="10">
    <source>
        <dbReference type="ARBA" id="ARBA00022840"/>
    </source>
</evidence>
<evidence type="ECO:0000256" key="15">
    <source>
        <dbReference type="RuleBase" id="RU000304"/>
    </source>
</evidence>
<keyword evidence="13" id="KW-0744">Spermatogenesis</keyword>
<dbReference type="PROSITE" id="PS00108">
    <property type="entry name" value="PROTEIN_KINASE_ST"/>
    <property type="match status" value="1"/>
</dbReference>
<evidence type="ECO:0000256" key="2">
    <source>
        <dbReference type="ARBA" id="ARBA00022473"/>
    </source>
</evidence>